<dbReference type="Gramene" id="Psat04G0448500-T1">
    <property type="protein sequence ID" value="KAI5420664.1"/>
    <property type="gene ID" value="KIW84_044485"/>
</dbReference>
<evidence type="ECO:0000259" key="1">
    <source>
        <dbReference type="Pfam" id="PF09370"/>
    </source>
</evidence>
<reference evidence="2 3" key="1">
    <citation type="journal article" date="2022" name="Nat. Genet.">
        <title>Improved pea reference genome and pan-genome highlight genomic features and evolutionary characteristics.</title>
        <authorList>
            <person name="Yang T."/>
            <person name="Liu R."/>
            <person name="Luo Y."/>
            <person name="Hu S."/>
            <person name="Wang D."/>
            <person name="Wang C."/>
            <person name="Pandey M.K."/>
            <person name="Ge S."/>
            <person name="Xu Q."/>
            <person name="Li N."/>
            <person name="Li G."/>
            <person name="Huang Y."/>
            <person name="Saxena R.K."/>
            <person name="Ji Y."/>
            <person name="Li M."/>
            <person name="Yan X."/>
            <person name="He Y."/>
            <person name="Liu Y."/>
            <person name="Wang X."/>
            <person name="Xiang C."/>
            <person name="Varshney R.K."/>
            <person name="Ding H."/>
            <person name="Gao S."/>
            <person name="Zong X."/>
        </authorList>
    </citation>
    <scope>NUCLEOTIDE SEQUENCE [LARGE SCALE GENOMIC DNA]</scope>
    <source>
        <strain evidence="2 3">cv. Zhongwan 6</strain>
    </source>
</reference>
<evidence type="ECO:0000313" key="3">
    <source>
        <dbReference type="Proteomes" id="UP001058974"/>
    </source>
</evidence>
<protein>
    <recommendedName>
        <fullName evidence="1">TIM-barrel domain-containing protein</fullName>
    </recommendedName>
</protein>
<comment type="caution">
    <text evidence="2">The sequence shown here is derived from an EMBL/GenBank/DDBJ whole genome shotgun (WGS) entry which is preliminary data.</text>
</comment>
<dbReference type="EMBL" id="JAMSHJ010000004">
    <property type="protein sequence ID" value="KAI5420664.1"/>
    <property type="molecule type" value="Genomic_DNA"/>
</dbReference>
<dbReference type="InterPro" id="IPR013785">
    <property type="entry name" value="Aldolase_TIM"/>
</dbReference>
<dbReference type="InterPro" id="IPR051353">
    <property type="entry name" value="Tobamovirus_resist_UPF0261"/>
</dbReference>
<dbReference type="SUPFAM" id="SSF51621">
    <property type="entry name" value="Phosphoenolpyruvate/pyruvate domain"/>
    <property type="match status" value="1"/>
</dbReference>
<dbReference type="PANTHER" id="PTHR31862:SF1">
    <property type="entry name" value="UPF0261 DOMAIN PROTEIN (AFU_ORTHOLOGUE AFUA_1G10120)"/>
    <property type="match status" value="1"/>
</dbReference>
<dbReference type="InterPro" id="IPR009215">
    <property type="entry name" value="TIM-br_IGPS-like"/>
</dbReference>
<accession>A0A9D4XIJ2</accession>
<feature type="domain" description="TIM-barrel" evidence="1">
    <location>
        <begin position="20"/>
        <end position="90"/>
    </location>
</feature>
<dbReference type="PANTHER" id="PTHR31862">
    <property type="entry name" value="UPF0261 DOMAIN PROTEIN (AFU_ORTHOLOGUE AFUA_1G10120)"/>
    <property type="match status" value="1"/>
</dbReference>
<dbReference type="Proteomes" id="UP001058974">
    <property type="component" value="Chromosome 4"/>
</dbReference>
<dbReference type="Gene3D" id="3.20.20.70">
    <property type="entry name" value="Aldolase class I"/>
    <property type="match status" value="1"/>
</dbReference>
<sequence>MKGGNVKVAYIDTEGTFQPDIIVAIAERFVLPVVKKLPVLAGVCAIDPFRRMDHFLKQMESTRFSGVQSFPIVLFDGDFSQNLEENGMDTTWKLRGSKRLINWGS</sequence>
<name>A0A9D4XIJ2_PEA</name>
<dbReference type="Pfam" id="PF09370">
    <property type="entry name" value="PEP_hydrolase"/>
    <property type="match status" value="1"/>
</dbReference>
<proteinExistence type="predicted"/>
<dbReference type="AlphaFoldDB" id="A0A9D4XIJ2"/>
<dbReference type="InterPro" id="IPR015813">
    <property type="entry name" value="Pyrv/PenolPyrv_kinase-like_dom"/>
</dbReference>
<dbReference type="GO" id="GO:0003824">
    <property type="term" value="F:catalytic activity"/>
    <property type="evidence" value="ECO:0007669"/>
    <property type="project" value="InterPro"/>
</dbReference>
<gene>
    <name evidence="2" type="ORF">KIW84_044485</name>
</gene>
<organism evidence="2 3">
    <name type="scientific">Pisum sativum</name>
    <name type="common">Garden pea</name>
    <name type="synonym">Lathyrus oleraceus</name>
    <dbReference type="NCBI Taxonomy" id="3888"/>
    <lineage>
        <taxon>Eukaryota</taxon>
        <taxon>Viridiplantae</taxon>
        <taxon>Streptophyta</taxon>
        <taxon>Embryophyta</taxon>
        <taxon>Tracheophyta</taxon>
        <taxon>Spermatophyta</taxon>
        <taxon>Magnoliopsida</taxon>
        <taxon>eudicotyledons</taxon>
        <taxon>Gunneridae</taxon>
        <taxon>Pentapetalae</taxon>
        <taxon>rosids</taxon>
        <taxon>fabids</taxon>
        <taxon>Fabales</taxon>
        <taxon>Fabaceae</taxon>
        <taxon>Papilionoideae</taxon>
        <taxon>50 kb inversion clade</taxon>
        <taxon>NPAAA clade</taxon>
        <taxon>Hologalegina</taxon>
        <taxon>IRL clade</taxon>
        <taxon>Fabeae</taxon>
        <taxon>Lathyrus</taxon>
    </lineage>
</organism>
<keyword evidence="3" id="KW-1185">Reference proteome</keyword>
<evidence type="ECO:0000313" key="2">
    <source>
        <dbReference type="EMBL" id="KAI5420664.1"/>
    </source>
</evidence>